<organism evidence="1 2">
    <name type="scientific">Archangium gephyra</name>
    <dbReference type="NCBI Taxonomy" id="48"/>
    <lineage>
        <taxon>Bacteria</taxon>
        <taxon>Pseudomonadati</taxon>
        <taxon>Myxococcota</taxon>
        <taxon>Myxococcia</taxon>
        <taxon>Myxococcales</taxon>
        <taxon>Cystobacterineae</taxon>
        <taxon>Archangiaceae</taxon>
        <taxon>Archangium</taxon>
    </lineage>
</organism>
<evidence type="ECO:0000313" key="2">
    <source>
        <dbReference type="Proteomes" id="UP000249061"/>
    </source>
</evidence>
<dbReference type="Proteomes" id="UP000249061">
    <property type="component" value="Unassembled WGS sequence"/>
</dbReference>
<sequence length="90" mass="10324">MAENKTVSSQVHNVASEQFNKLFTEQSARFTQIFDEMGKAHTKWIEYGNTQIDEMNELVKTQFNYVNELAAGWRKLTAETAEKATDSFKA</sequence>
<evidence type="ECO:0008006" key="3">
    <source>
        <dbReference type="Google" id="ProtNLM"/>
    </source>
</evidence>
<name>A0A2W5V2B5_9BACT</name>
<comment type="caution">
    <text evidence="1">The sequence shown here is derived from an EMBL/GenBank/DDBJ whole genome shotgun (WGS) entry which is preliminary data.</text>
</comment>
<protein>
    <recommendedName>
        <fullName evidence="3">Phasin domain-containing protein</fullName>
    </recommendedName>
</protein>
<gene>
    <name evidence="1" type="ORF">DI536_21150</name>
</gene>
<evidence type="ECO:0000313" key="1">
    <source>
        <dbReference type="EMBL" id="PZR09844.1"/>
    </source>
</evidence>
<dbReference type="AlphaFoldDB" id="A0A2W5V2B5"/>
<accession>A0A2W5V2B5</accession>
<proteinExistence type="predicted"/>
<reference evidence="1 2" key="1">
    <citation type="submission" date="2017-08" db="EMBL/GenBank/DDBJ databases">
        <title>Infants hospitalized years apart are colonized by the same room-sourced microbial strains.</title>
        <authorList>
            <person name="Brooks B."/>
            <person name="Olm M.R."/>
            <person name="Firek B.A."/>
            <person name="Baker R."/>
            <person name="Thomas B.C."/>
            <person name="Morowitz M.J."/>
            <person name="Banfield J.F."/>
        </authorList>
    </citation>
    <scope>NUCLEOTIDE SEQUENCE [LARGE SCALE GENOMIC DNA]</scope>
    <source>
        <strain evidence="1">S2_003_000_R2_14</strain>
    </source>
</reference>
<dbReference type="EMBL" id="QFQP01000019">
    <property type="protein sequence ID" value="PZR09844.1"/>
    <property type="molecule type" value="Genomic_DNA"/>
</dbReference>